<feature type="transmembrane region" description="Helical" evidence="1">
    <location>
        <begin position="156"/>
        <end position="176"/>
    </location>
</feature>
<name>A0ABN9Q0X5_9DINO</name>
<organism evidence="2 3">
    <name type="scientific">Prorocentrum cordatum</name>
    <dbReference type="NCBI Taxonomy" id="2364126"/>
    <lineage>
        <taxon>Eukaryota</taxon>
        <taxon>Sar</taxon>
        <taxon>Alveolata</taxon>
        <taxon>Dinophyceae</taxon>
        <taxon>Prorocentrales</taxon>
        <taxon>Prorocentraceae</taxon>
        <taxon>Prorocentrum</taxon>
    </lineage>
</organism>
<feature type="transmembrane region" description="Helical" evidence="1">
    <location>
        <begin position="65"/>
        <end position="91"/>
    </location>
</feature>
<keyword evidence="1" id="KW-1133">Transmembrane helix</keyword>
<sequence length="181" mass="20053">LLAGNAAQCVVTVSHMLSAFSLGLQSMVAPFYQPVVFPIASCFDSDIPQVASFIAELQDGLPDEFLLLVAFCSWRLVLLSALILVVLLTLLAPPVRVAVLPFCLEFLPLSPRSTCLALLAFFQLEVLPYHLTWALVLLFWIQLLPMRPLLGVTRCLLILATVPLRMFWALLGRLWLSIFSA</sequence>
<gene>
    <name evidence="2" type="ORF">PCOR1329_LOCUS7770</name>
</gene>
<feature type="transmembrane region" description="Helical" evidence="1">
    <location>
        <begin position="127"/>
        <end position="144"/>
    </location>
</feature>
<protein>
    <submittedName>
        <fullName evidence="2">Uncharacterized protein</fullName>
    </submittedName>
</protein>
<reference evidence="2" key="1">
    <citation type="submission" date="2023-10" db="EMBL/GenBank/DDBJ databases">
        <authorList>
            <person name="Chen Y."/>
            <person name="Shah S."/>
            <person name="Dougan E. K."/>
            <person name="Thang M."/>
            <person name="Chan C."/>
        </authorList>
    </citation>
    <scope>NUCLEOTIDE SEQUENCE [LARGE SCALE GENOMIC DNA]</scope>
</reference>
<dbReference type="Proteomes" id="UP001189429">
    <property type="component" value="Unassembled WGS sequence"/>
</dbReference>
<proteinExistence type="predicted"/>
<feature type="non-terminal residue" evidence="2">
    <location>
        <position position="1"/>
    </location>
</feature>
<dbReference type="EMBL" id="CAUYUJ010002113">
    <property type="protein sequence ID" value="CAK0799258.1"/>
    <property type="molecule type" value="Genomic_DNA"/>
</dbReference>
<evidence type="ECO:0000256" key="1">
    <source>
        <dbReference type="SAM" id="Phobius"/>
    </source>
</evidence>
<evidence type="ECO:0000313" key="3">
    <source>
        <dbReference type="Proteomes" id="UP001189429"/>
    </source>
</evidence>
<keyword evidence="3" id="KW-1185">Reference proteome</keyword>
<keyword evidence="1" id="KW-0472">Membrane</keyword>
<comment type="caution">
    <text evidence="2">The sequence shown here is derived from an EMBL/GenBank/DDBJ whole genome shotgun (WGS) entry which is preliminary data.</text>
</comment>
<evidence type="ECO:0000313" key="2">
    <source>
        <dbReference type="EMBL" id="CAK0799258.1"/>
    </source>
</evidence>
<keyword evidence="1" id="KW-0812">Transmembrane</keyword>
<accession>A0ABN9Q0X5</accession>